<comment type="caution">
    <text evidence="3">The sequence shown here is derived from an EMBL/GenBank/DDBJ whole genome shotgun (WGS) entry which is preliminary data.</text>
</comment>
<dbReference type="Proteomes" id="UP000682733">
    <property type="component" value="Unassembled WGS sequence"/>
</dbReference>
<dbReference type="GO" id="GO:1900449">
    <property type="term" value="P:regulation of glutamate receptor signaling pathway"/>
    <property type="evidence" value="ECO:0007669"/>
    <property type="project" value="InterPro"/>
</dbReference>
<sequence>MQEHTSKEAQSQLVLLNSQEAIVYNINPSAAVDTSTSPLSTTNSATGVDISWTYSSGITTVQMVANDLQVQQWVALGLSLDEEMGEDHVFVCQHLSDNSIVVKRLINPGGHVTPIAASSDEGGTFTATQMKLENSVVTCEFTLSNFGSRRRRQSTIPLLSQTTEYHPLIAIGPLDSSNAMQEHTSKEAQSQLVLLNSQEAIVYNINPSAAVDT</sequence>
<dbReference type="InterPro" id="IPR005018">
    <property type="entry name" value="DOMON_domain"/>
</dbReference>
<dbReference type="Proteomes" id="UP000677228">
    <property type="component" value="Unassembled WGS sequence"/>
</dbReference>
<organism evidence="3 4">
    <name type="scientific">Didymodactylos carnosus</name>
    <dbReference type="NCBI Taxonomy" id="1234261"/>
    <lineage>
        <taxon>Eukaryota</taxon>
        <taxon>Metazoa</taxon>
        <taxon>Spiralia</taxon>
        <taxon>Gnathifera</taxon>
        <taxon>Rotifera</taxon>
        <taxon>Eurotatoria</taxon>
        <taxon>Bdelloidea</taxon>
        <taxon>Philodinida</taxon>
        <taxon>Philodinidae</taxon>
        <taxon>Didymodactylos</taxon>
    </lineage>
</organism>
<dbReference type="GO" id="GO:0099072">
    <property type="term" value="P:regulation of postsynaptic membrane neurotransmitter receptor levels"/>
    <property type="evidence" value="ECO:0007669"/>
    <property type="project" value="TreeGrafter"/>
</dbReference>
<reference evidence="3" key="1">
    <citation type="submission" date="2021-02" db="EMBL/GenBank/DDBJ databases">
        <authorList>
            <person name="Nowell W R."/>
        </authorList>
    </citation>
    <scope>NUCLEOTIDE SEQUENCE</scope>
</reference>
<dbReference type="PROSITE" id="PS50836">
    <property type="entry name" value="DOMON"/>
    <property type="match status" value="1"/>
</dbReference>
<feature type="non-terminal residue" evidence="3">
    <location>
        <position position="1"/>
    </location>
</feature>
<dbReference type="EMBL" id="CAJNOK010042528">
    <property type="protein sequence ID" value="CAF1564347.1"/>
    <property type="molecule type" value="Genomic_DNA"/>
</dbReference>
<dbReference type="AlphaFoldDB" id="A0A8S2UUQ8"/>
<evidence type="ECO:0000313" key="3">
    <source>
        <dbReference type="EMBL" id="CAF4357016.1"/>
    </source>
</evidence>
<name>A0A8S2UUQ8_9BILA</name>
<evidence type="ECO:0000313" key="4">
    <source>
        <dbReference type="Proteomes" id="UP000682733"/>
    </source>
</evidence>
<proteinExistence type="predicted"/>
<evidence type="ECO:0000259" key="1">
    <source>
        <dbReference type="PROSITE" id="PS50836"/>
    </source>
</evidence>
<dbReference type="PANTHER" id="PTHR46902">
    <property type="entry name" value="DOMON DOMAIN-CONTAINING PROTEIN FRRS1L"/>
    <property type="match status" value="1"/>
</dbReference>
<dbReference type="EMBL" id="CAJOBA010065204">
    <property type="protein sequence ID" value="CAF4357016.1"/>
    <property type="molecule type" value="Genomic_DNA"/>
</dbReference>
<protein>
    <recommendedName>
        <fullName evidence="1">DOMON domain-containing protein</fullName>
    </recommendedName>
</protein>
<dbReference type="InterPro" id="IPR042789">
    <property type="entry name" value="FRRS1L"/>
</dbReference>
<accession>A0A8S2UUQ8</accession>
<feature type="domain" description="DOMON" evidence="1">
    <location>
        <begin position="46"/>
        <end position="172"/>
    </location>
</feature>
<dbReference type="Pfam" id="PF03351">
    <property type="entry name" value="DOMON"/>
    <property type="match status" value="1"/>
</dbReference>
<gene>
    <name evidence="2" type="ORF">OVA965_LOCUS39989</name>
    <name evidence="3" type="ORF">TMI583_LOCUS41374</name>
</gene>
<evidence type="ECO:0000313" key="2">
    <source>
        <dbReference type="EMBL" id="CAF1564347.1"/>
    </source>
</evidence>
<dbReference type="PANTHER" id="PTHR46902:SF1">
    <property type="entry name" value="DOMON DOMAIN-CONTAINING PROTEIN FRRS1L"/>
    <property type="match status" value="1"/>
</dbReference>